<evidence type="ECO:0000313" key="6">
    <source>
        <dbReference type="EMBL" id="SJL11954.1"/>
    </source>
</evidence>
<keyword evidence="7" id="KW-1185">Reference proteome</keyword>
<evidence type="ECO:0000256" key="2">
    <source>
        <dbReference type="ARBA" id="ARBA00022692"/>
    </source>
</evidence>
<organism evidence="6 7">
    <name type="scientific">Armillaria ostoyae</name>
    <name type="common">Armillaria root rot fungus</name>
    <dbReference type="NCBI Taxonomy" id="47428"/>
    <lineage>
        <taxon>Eukaryota</taxon>
        <taxon>Fungi</taxon>
        <taxon>Dikarya</taxon>
        <taxon>Basidiomycota</taxon>
        <taxon>Agaricomycotina</taxon>
        <taxon>Agaricomycetes</taxon>
        <taxon>Agaricomycetidae</taxon>
        <taxon>Agaricales</taxon>
        <taxon>Marasmiineae</taxon>
        <taxon>Physalacriaceae</taxon>
        <taxon>Armillaria</taxon>
    </lineage>
</organism>
<keyword evidence="4 5" id="KW-0472">Membrane</keyword>
<evidence type="ECO:0000256" key="5">
    <source>
        <dbReference type="RuleBase" id="RU362022"/>
    </source>
</evidence>
<dbReference type="AlphaFoldDB" id="A0A284RT73"/>
<keyword evidence="5" id="KW-0489">Methyltransferase</keyword>
<dbReference type="InterPro" id="IPR007269">
    <property type="entry name" value="ICMT_MeTrfase"/>
</dbReference>
<evidence type="ECO:0000256" key="4">
    <source>
        <dbReference type="ARBA" id="ARBA00023136"/>
    </source>
</evidence>
<feature type="transmembrane region" description="Helical" evidence="5">
    <location>
        <begin position="184"/>
        <end position="204"/>
    </location>
</feature>
<comment type="subcellular location">
    <subcellularLocation>
        <location evidence="5">Endoplasmic reticulum membrane</location>
        <topology evidence="5">Multi-pass membrane protein</topology>
    </subcellularLocation>
    <subcellularLocation>
        <location evidence="1">Membrane</location>
        <topology evidence="1">Multi-pass membrane protein</topology>
    </subcellularLocation>
</comment>
<evidence type="ECO:0000313" key="7">
    <source>
        <dbReference type="Proteomes" id="UP000219338"/>
    </source>
</evidence>
<comment type="catalytic activity">
    <reaction evidence="5">
        <text>[protein]-C-terminal S-[(2E,6E)-farnesyl]-L-cysteine + S-adenosyl-L-methionine = [protein]-C-terminal S-[(2E,6E)-farnesyl]-L-cysteine methyl ester + S-adenosyl-L-homocysteine</text>
        <dbReference type="Rhea" id="RHEA:21672"/>
        <dbReference type="Rhea" id="RHEA-COMP:12125"/>
        <dbReference type="Rhea" id="RHEA-COMP:12126"/>
        <dbReference type="ChEBI" id="CHEBI:57856"/>
        <dbReference type="ChEBI" id="CHEBI:59789"/>
        <dbReference type="ChEBI" id="CHEBI:90510"/>
        <dbReference type="ChEBI" id="CHEBI:90511"/>
        <dbReference type="EC" id="2.1.1.100"/>
    </reaction>
</comment>
<dbReference type="GO" id="GO:0004671">
    <property type="term" value="F:protein C-terminal S-isoprenylcysteine carboxyl O-methyltransferase activity"/>
    <property type="evidence" value="ECO:0007669"/>
    <property type="project" value="UniProtKB-EC"/>
</dbReference>
<dbReference type="OrthoDB" id="422086at2759"/>
<dbReference type="PANTHER" id="PTHR12714:SF9">
    <property type="entry name" value="PROTEIN-S-ISOPRENYLCYSTEINE O-METHYLTRANSFERASE"/>
    <property type="match status" value="1"/>
</dbReference>
<dbReference type="Proteomes" id="UP000219338">
    <property type="component" value="Unassembled WGS sequence"/>
</dbReference>
<dbReference type="GO" id="GO:0005789">
    <property type="term" value="C:endoplasmic reticulum membrane"/>
    <property type="evidence" value="ECO:0007669"/>
    <property type="project" value="UniProtKB-SubCell"/>
</dbReference>
<dbReference type="Gene3D" id="1.20.120.1630">
    <property type="match status" value="1"/>
</dbReference>
<evidence type="ECO:0000256" key="1">
    <source>
        <dbReference type="ARBA" id="ARBA00004141"/>
    </source>
</evidence>
<dbReference type="EC" id="2.1.1.100" evidence="5"/>
<protein>
    <recommendedName>
        <fullName evidence="5">Protein-S-isoprenylcysteine O-methyltransferase</fullName>
        <ecNumber evidence="5">2.1.1.100</ecNumber>
    </recommendedName>
</protein>
<keyword evidence="5" id="KW-0256">Endoplasmic reticulum</keyword>
<dbReference type="PANTHER" id="PTHR12714">
    <property type="entry name" value="PROTEIN-S ISOPRENYLCYSTEINE O-METHYLTRANSFERASE"/>
    <property type="match status" value="1"/>
</dbReference>
<dbReference type="STRING" id="47428.A0A284RT73"/>
<keyword evidence="5" id="KW-0949">S-adenosyl-L-methionine</keyword>
<comment type="caution">
    <text evidence="5">Lacks conserved residue(s) required for the propagation of feature annotation.</text>
</comment>
<reference evidence="7" key="1">
    <citation type="journal article" date="2017" name="Nat. Ecol. Evol.">
        <title>Genome expansion and lineage-specific genetic innovations in the forest pathogenic fungi Armillaria.</title>
        <authorList>
            <person name="Sipos G."/>
            <person name="Prasanna A.N."/>
            <person name="Walter M.C."/>
            <person name="O'Connor E."/>
            <person name="Balint B."/>
            <person name="Krizsan K."/>
            <person name="Kiss B."/>
            <person name="Hess J."/>
            <person name="Varga T."/>
            <person name="Slot J."/>
            <person name="Riley R."/>
            <person name="Boka B."/>
            <person name="Rigling D."/>
            <person name="Barry K."/>
            <person name="Lee J."/>
            <person name="Mihaltcheva S."/>
            <person name="LaButti K."/>
            <person name="Lipzen A."/>
            <person name="Waldron R."/>
            <person name="Moloney N.M."/>
            <person name="Sperisen C."/>
            <person name="Kredics L."/>
            <person name="Vagvoelgyi C."/>
            <person name="Patrignani A."/>
            <person name="Fitzpatrick D."/>
            <person name="Nagy I."/>
            <person name="Doyle S."/>
            <person name="Anderson J.B."/>
            <person name="Grigoriev I.V."/>
            <person name="Gueldener U."/>
            <person name="Muensterkoetter M."/>
            <person name="Nagy L.G."/>
        </authorList>
    </citation>
    <scope>NUCLEOTIDE SEQUENCE [LARGE SCALE GENOMIC DNA]</scope>
    <source>
        <strain evidence="7">C18/9</strain>
    </source>
</reference>
<dbReference type="GO" id="GO:0032259">
    <property type="term" value="P:methylation"/>
    <property type="evidence" value="ECO:0007669"/>
    <property type="project" value="UniProtKB-KW"/>
</dbReference>
<gene>
    <name evidence="6" type="ORF">ARMOST_15368</name>
</gene>
<proteinExistence type="inferred from homology"/>
<evidence type="ECO:0000256" key="3">
    <source>
        <dbReference type="ARBA" id="ARBA00022989"/>
    </source>
</evidence>
<dbReference type="OMA" id="ECTSRIA"/>
<keyword evidence="2 5" id="KW-0812">Transmembrane</keyword>
<comment type="similarity">
    <text evidence="5">Belongs to the class VI-like SAM-binding methyltransferase superfamily. Isoprenylcysteine carboxyl methyltransferase family.</text>
</comment>
<name>A0A284RT73_ARMOS</name>
<dbReference type="Pfam" id="PF04140">
    <property type="entry name" value="ICMT"/>
    <property type="match status" value="1"/>
</dbReference>
<keyword evidence="5" id="KW-0808">Transferase</keyword>
<keyword evidence="3 5" id="KW-1133">Transmembrane helix</keyword>
<feature type="transmembrane region" description="Helical" evidence="5">
    <location>
        <begin position="151"/>
        <end position="172"/>
    </location>
</feature>
<accession>A0A284RT73</accession>
<dbReference type="EMBL" id="FUEG01000015">
    <property type="protein sequence ID" value="SJL11954.1"/>
    <property type="molecule type" value="Genomic_DNA"/>
</dbReference>
<sequence length="235" mass="26354">MSLLKIPLLFSDAIGMRITGTPPNNPLPSVEHIVPDWRENFLKSLAWPCIFLRFISWSICIIETTVILAHHCPSLPASHLILSILAFNGNTDGIAITPLFLLGNVLTVVGTVIRLHCYSALGRLFTFELSIQRDHRLIVHGPYAVVRHPSYTGMILTILGAICSQSTGSWVVEFGLIDMWYGKVLAVYWLLVAAAVIASLLLRISVEDRLLRKRFGREWIDWNRRVPYALIPGVC</sequence>